<proteinExistence type="predicted"/>
<dbReference type="KEGG" id="clw:CLAC_02570"/>
<evidence type="ECO:0000259" key="2">
    <source>
        <dbReference type="Pfam" id="PF16640"/>
    </source>
</evidence>
<feature type="region of interest" description="Disordered" evidence="1">
    <location>
        <begin position="636"/>
        <end position="690"/>
    </location>
</feature>
<protein>
    <recommendedName>
        <fullName evidence="2">Bacterial Ig-like domain-containing protein</fullName>
    </recommendedName>
</protein>
<dbReference type="GO" id="GO:0005975">
    <property type="term" value="P:carbohydrate metabolic process"/>
    <property type="evidence" value="ECO:0007669"/>
    <property type="project" value="UniProtKB-ARBA"/>
</dbReference>
<feature type="compositionally biased region" description="Acidic residues" evidence="1">
    <location>
        <begin position="655"/>
        <end position="678"/>
    </location>
</feature>
<evidence type="ECO:0000313" key="4">
    <source>
        <dbReference type="Proteomes" id="UP000058446"/>
    </source>
</evidence>
<accession>A0A0K2H307</accession>
<reference evidence="3 4" key="1">
    <citation type="submission" date="2013-10" db="EMBL/GenBank/DDBJ databases">
        <title>Complete genome sequence of Corynebacterium lactis DSM 45799(T), isolated from raw cow milk.</title>
        <authorList>
            <person name="Ruckert C."/>
            <person name="Albersmeier A."/>
            <person name="Lipski A."/>
            <person name="Kalinowski J."/>
        </authorList>
    </citation>
    <scope>NUCLEOTIDE SEQUENCE [LARGE SCALE GENOMIC DNA]</scope>
    <source>
        <strain evidence="3 4">RW2-5</strain>
    </source>
</reference>
<dbReference type="Proteomes" id="UP000058446">
    <property type="component" value="Chromosome"/>
</dbReference>
<dbReference type="STRING" id="1408189.CLAC_02570"/>
<evidence type="ECO:0000313" key="3">
    <source>
        <dbReference type="EMBL" id="ALA68412.1"/>
    </source>
</evidence>
<dbReference type="PATRIC" id="fig|1408189.4.peg.510"/>
<dbReference type="Gene3D" id="2.60.40.10">
    <property type="entry name" value="Immunoglobulins"/>
    <property type="match status" value="3"/>
</dbReference>
<dbReference type="Pfam" id="PF16640">
    <property type="entry name" value="Big_3_5"/>
    <property type="match status" value="1"/>
</dbReference>
<sequence length="802" mass="83228">MRVNKKIASVASAGVLLIGGAVVLPQAMAATTSTMNLACQAVPSSYTKPQNFPTDSPIDVSVNVDGPESVKVGEEFDTKFSIDPVSVPLPTGLPLGARITEAWRMKLDFQLPDGVEYVSGTVDESKANLKGFKILQVNESGSPDPKGRILRLVDAGNNTIANGPNTSTSRAGGVRYTISGTTLNLTFPTITLRSKATKPGDANFGVRVAGNAGEFANDANFLTMGASIQAKLGIVPINLTAAVRCSPRPLANPNSPLDQRASRLITVKVEADQPAQETSVSVSAAKATAGEPAELTAEVSPAEATGTVVFKSGSMTSAEIAVEKGIAKTQMTFPEAGSHQVTAIFTPADNKKFNSSSGQQNVTVEGQDAGLQLQAPESVNAEDGKFDVTATVNPKAEGTVEFSLADGSVVTQKVEGGKATTSLPIGDATGTAELKVVFKPSTGSPFKTATATKNVDIKAAAKTALALTAEGEATVGKPLSVIAQITPSEGTKEAKGEVTFRYNGAEKKVQVKDNKAALELTPDTAGELTITADYAPADRTQNVATAETTLNVAQKEETQTNVSLKVALPQSVEKGKPVEANVTVTPDNAAGKVSTIVEGEKIEADVANGSATLPLTFNKGGAQKLTFTFTPTDAEKFTDATDSTDITVTEPGEVMPEEPDENPGEETPGGDDSGEENPVEQSPDVPDEINDVVITPGETLSGDVVLGEVEGKTATVTINDAGGKGVFGTLKVLVDGKPAQLDGKDYEIAVVGGKAKWKMDIFDAGKHVVTLQFRDSKDELKGSKNIEINVKNVEVGPSNISS</sequence>
<dbReference type="EMBL" id="CP006841">
    <property type="protein sequence ID" value="ALA68412.1"/>
    <property type="molecule type" value="Genomic_DNA"/>
</dbReference>
<dbReference type="InterPro" id="IPR013783">
    <property type="entry name" value="Ig-like_fold"/>
</dbReference>
<organism evidence="3 4">
    <name type="scientific">Corynebacterium lactis RW2-5</name>
    <dbReference type="NCBI Taxonomy" id="1408189"/>
    <lineage>
        <taxon>Bacteria</taxon>
        <taxon>Bacillati</taxon>
        <taxon>Actinomycetota</taxon>
        <taxon>Actinomycetes</taxon>
        <taxon>Mycobacteriales</taxon>
        <taxon>Corynebacteriaceae</taxon>
        <taxon>Corynebacterium</taxon>
    </lineage>
</organism>
<dbReference type="AlphaFoldDB" id="A0A0K2H307"/>
<feature type="domain" description="Bacterial Ig-like" evidence="2">
    <location>
        <begin position="282"/>
        <end position="364"/>
    </location>
</feature>
<name>A0A0K2H307_9CORY</name>
<dbReference type="InterPro" id="IPR032109">
    <property type="entry name" value="Big_3_5"/>
</dbReference>
<gene>
    <name evidence="3" type="ORF">CLAC_02570</name>
</gene>
<keyword evidence="4" id="KW-1185">Reference proteome</keyword>
<evidence type="ECO:0000256" key="1">
    <source>
        <dbReference type="SAM" id="MobiDB-lite"/>
    </source>
</evidence>
<dbReference type="RefSeq" id="WP_053411561.1">
    <property type="nucleotide sequence ID" value="NZ_CP006841.1"/>
</dbReference>